<dbReference type="Gene3D" id="3.40.50.200">
    <property type="entry name" value="Peptidase S8/S53 domain"/>
    <property type="match status" value="1"/>
</dbReference>
<dbReference type="Pfam" id="PF05922">
    <property type="entry name" value="Inhibitor_I9"/>
    <property type="match status" value="1"/>
</dbReference>
<dbReference type="Gene3D" id="3.30.70.80">
    <property type="entry name" value="Peptidase S8 propeptide/proteinase inhibitor I9"/>
    <property type="match status" value="1"/>
</dbReference>
<dbReference type="PANTHER" id="PTHR43806:SF11">
    <property type="entry name" value="CEREVISIN-RELATED"/>
    <property type="match status" value="1"/>
</dbReference>
<dbReference type="PROSITE" id="PS51892">
    <property type="entry name" value="SUBTILASE"/>
    <property type="match status" value="1"/>
</dbReference>
<feature type="chain" id="PRO_5046634259" evidence="7">
    <location>
        <begin position="32"/>
        <end position="520"/>
    </location>
</feature>
<feature type="active site" description="Charge relay system" evidence="5">
    <location>
        <position position="346"/>
    </location>
</feature>
<dbReference type="PROSITE" id="PS00137">
    <property type="entry name" value="SUBTILASE_HIS"/>
    <property type="match status" value="1"/>
</dbReference>
<dbReference type="InterPro" id="IPR015500">
    <property type="entry name" value="Peptidase_S8_subtilisin-rel"/>
</dbReference>
<dbReference type="RefSeq" id="WP_310765967.1">
    <property type="nucleotide sequence ID" value="NZ_JBHRWR010000016.1"/>
</dbReference>
<reference evidence="10" key="1">
    <citation type="journal article" date="2019" name="Int. J. Syst. Evol. Microbiol.">
        <title>The Global Catalogue of Microorganisms (GCM) 10K type strain sequencing project: providing services to taxonomists for standard genome sequencing and annotation.</title>
        <authorList>
            <consortium name="The Broad Institute Genomics Platform"/>
            <consortium name="The Broad Institute Genome Sequencing Center for Infectious Disease"/>
            <person name="Wu L."/>
            <person name="Ma J."/>
        </authorList>
    </citation>
    <scope>NUCLEOTIDE SEQUENCE [LARGE SCALE GENOMIC DNA]</scope>
    <source>
        <strain evidence="10">CGMCC 4.7035</strain>
    </source>
</reference>
<dbReference type="InterPro" id="IPR036852">
    <property type="entry name" value="Peptidase_S8/S53_dom_sf"/>
</dbReference>
<evidence type="ECO:0000256" key="2">
    <source>
        <dbReference type="ARBA" id="ARBA00022670"/>
    </source>
</evidence>
<evidence type="ECO:0000313" key="9">
    <source>
        <dbReference type="EMBL" id="MFC3575842.1"/>
    </source>
</evidence>
<name>A0ABV7SHJ1_9ACTN</name>
<evidence type="ECO:0000256" key="1">
    <source>
        <dbReference type="ARBA" id="ARBA00011073"/>
    </source>
</evidence>
<dbReference type="Pfam" id="PF01483">
    <property type="entry name" value="P_proprotein"/>
    <property type="match status" value="1"/>
</dbReference>
<sequence length="520" mass="53374">MAVMRQVRRRLAGIGTAALAVGLASGLPAHAAPDREGSIQYEGAANAVADSFIVTFKADAVQADSVRGRDLARKYGATVTRTYVKALNGYAIHATSADAKRFAADRSVASVVQNRTLHIEATQTNPPSWGLDRIDQKSPPLNSRYTYPDSAGQGVTAYIIDTGVRVTHADFGGRASYGYDYVDNDAVAQDGNGHGTHVAGTVAGTSYGVAKQARIVAVRVLDDTGVGTTDKVIAGVDWVARYHRAPSVANLSLGSGADSAVDTAVRNTIASGVTFAVAAGNSNADASGYSPARVSEAITVGATTSSDARADYSNYGSVLDLFAPGSSITSAWNTGDTATATLSGTSMATPHVTGAAALYLAGHPTATPAQVASALTSAATAGVVSAPGSGSPNRLLNVVGATTAPLARRFENTSDHPINDYFTVESPITVTGVTGNAPSALGVEVHIQHTYIGDLQIQLIAPDGSAYLLKSYGTGGSTDDINATYTVNASSETANGTWRLRVGDNALFDTGKIDSWALVL</sequence>
<comment type="caution">
    <text evidence="9">The sequence shown here is derived from an EMBL/GenBank/DDBJ whole genome shotgun (WGS) entry which is preliminary data.</text>
</comment>
<dbReference type="PROSITE" id="PS00138">
    <property type="entry name" value="SUBTILASE_SER"/>
    <property type="match status" value="1"/>
</dbReference>
<dbReference type="PROSITE" id="PS51829">
    <property type="entry name" value="P_HOMO_B"/>
    <property type="match status" value="1"/>
</dbReference>
<dbReference type="Pfam" id="PF00082">
    <property type="entry name" value="Peptidase_S8"/>
    <property type="match status" value="1"/>
</dbReference>
<dbReference type="InterPro" id="IPR037045">
    <property type="entry name" value="S8pro/Inhibitor_I9_sf"/>
</dbReference>
<dbReference type="CDD" id="cd04077">
    <property type="entry name" value="Peptidases_S8_PCSK9_ProteinaseK_like"/>
    <property type="match status" value="1"/>
</dbReference>
<dbReference type="InterPro" id="IPR002884">
    <property type="entry name" value="P_dom"/>
</dbReference>
<keyword evidence="7" id="KW-0732">Signal</keyword>
<evidence type="ECO:0000256" key="4">
    <source>
        <dbReference type="ARBA" id="ARBA00022825"/>
    </source>
</evidence>
<evidence type="ECO:0000256" key="3">
    <source>
        <dbReference type="ARBA" id="ARBA00022801"/>
    </source>
</evidence>
<dbReference type="SUPFAM" id="SSF54897">
    <property type="entry name" value="Protease propeptides/inhibitors"/>
    <property type="match status" value="1"/>
</dbReference>
<dbReference type="InterPro" id="IPR023828">
    <property type="entry name" value="Peptidase_S8_Ser-AS"/>
</dbReference>
<dbReference type="PRINTS" id="PR00723">
    <property type="entry name" value="SUBTILISIN"/>
</dbReference>
<dbReference type="InterPro" id="IPR022398">
    <property type="entry name" value="Peptidase_S8_His-AS"/>
</dbReference>
<dbReference type="InterPro" id="IPR050131">
    <property type="entry name" value="Peptidase_S8_subtilisin-like"/>
</dbReference>
<keyword evidence="2 5" id="KW-0645">Protease</keyword>
<dbReference type="PROSITE" id="PS00136">
    <property type="entry name" value="SUBTILASE_ASP"/>
    <property type="match status" value="1"/>
</dbReference>
<comment type="similarity">
    <text evidence="1 5 6">Belongs to the peptidase S8 family.</text>
</comment>
<keyword evidence="3 5" id="KW-0378">Hydrolase</keyword>
<dbReference type="InterPro" id="IPR010259">
    <property type="entry name" value="S8pro/Inhibitor_I9"/>
</dbReference>
<proteinExistence type="inferred from homology"/>
<protein>
    <submittedName>
        <fullName evidence="9">S8 family serine peptidase</fullName>
    </submittedName>
</protein>
<feature type="active site" description="Charge relay system" evidence="5">
    <location>
        <position position="194"/>
    </location>
</feature>
<organism evidence="9 10">
    <name type="scientific">Streptomyces yaanensis</name>
    <dbReference type="NCBI Taxonomy" id="1142239"/>
    <lineage>
        <taxon>Bacteria</taxon>
        <taxon>Bacillati</taxon>
        <taxon>Actinomycetota</taxon>
        <taxon>Actinomycetes</taxon>
        <taxon>Kitasatosporales</taxon>
        <taxon>Streptomycetaceae</taxon>
        <taxon>Streptomyces</taxon>
    </lineage>
</organism>
<dbReference type="PANTHER" id="PTHR43806">
    <property type="entry name" value="PEPTIDASE S8"/>
    <property type="match status" value="1"/>
</dbReference>
<dbReference type="SUPFAM" id="SSF52743">
    <property type="entry name" value="Subtilisin-like"/>
    <property type="match status" value="1"/>
</dbReference>
<accession>A0ABV7SHJ1</accession>
<keyword evidence="4 5" id="KW-0720">Serine protease</keyword>
<gene>
    <name evidence="9" type="ORF">ACFOZ0_21680</name>
</gene>
<keyword evidence="10" id="KW-1185">Reference proteome</keyword>
<dbReference type="InterPro" id="IPR023827">
    <property type="entry name" value="Peptidase_S8_Asp-AS"/>
</dbReference>
<evidence type="ECO:0000256" key="7">
    <source>
        <dbReference type="SAM" id="SignalP"/>
    </source>
</evidence>
<evidence type="ECO:0000256" key="6">
    <source>
        <dbReference type="RuleBase" id="RU003355"/>
    </source>
</evidence>
<evidence type="ECO:0000256" key="5">
    <source>
        <dbReference type="PROSITE-ProRule" id="PRU01240"/>
    </source>
</evidence>
<dbReference type="InterPro" id="IPR008979">
    <property type="entry name" value="Galactose-bd-like_sf"/>
</dbReference>
<evidence type="ECO:0000313" key="10">
    <source>
        <dbReference type="Proteomes" id="UP001595701"/>
    </source>
</evidence>
<evidence type="ECO:0000259" key="8">
    <source>
        <dbReference type="PROSITE" id="PS51829"/>
    </source>
</evidence>
<feature type="signal peptide" evidence="7">
    <location>
        <begin position="1"/>
        <end position="31"/>
    </location>
</feature>
<dbReference type="InterPro" id="IPR034193">
    <property type="entry name" value="PCSK9_ProteinaseK-like"/>
</dbReference>
<dbReference type="InterPro" id="IPR000209">
    <property type="entry name" value="Peptidase_S8/S53_dom"/>
</dbReference>
<dbReference type="SUPFAM" id="SSF49785">
    <property type="entry name" value="Galactose-binding domain-like"/>
    <property type="match status" value="1"/>
</dbReference>
<dbReference type="Gene3D" id="2.60.120.260">
    <property type="entry name" value="Galactose-binding domain-like"/>
    <property type="match status" value="1"/>
</dbReference>
<dbReference type="Proteomes" id="UP001595701">
    <property type="component" value="Unassembled WGS sequence"/>
</dbReference>
<feature type="domain" description="P/Homo B" evidence="8">
    <location>
        <begin position="403"/>
        <end position="520"/>
    </location>
</feature>
<dbReference type="EMBL" id="JBHRWR010000016">
    <property type="protein sequence ID" value="MFC3575842.1"/>
    <property type="molecule type" value="Genomic_DNA"/>
</dbReference>
<feature type="active site" description="Charge relay system" evidence="5">
    <location>
        <position position="161"/>
    </location>
</feature>